<dbReference type="Gene3D" id="3.90.960.10">
    <property type="entry name" value="YbaK/aminoacyl-tRNA synthetase-associated domain"/>
    <property type="match status" value="1"/>
</dbReference>
<dbReference type="AlphaFoldDB" id="K1YH85"/>
<accession>K1YH85</accession>
<gene>
    <name evidence="3" type="ORF">ACD_80C00167G0002</name>
</gene>
<evidence type="ECO:0000259" key="2">
    <source>
        <dbReference type="Pfam" id="PF04073"/>
    </source>
</evidence>
<dbReference type="PANTHER" id="PTHR31423">
    <property type="entry name" value="YBAK DOMAIN-CONTAINING PROTEIN"/>
    <property type="match status" value="1"/>
</dbReference>
<dbReference type="CDD" id="cd04335">
    <property type="entry name" value="PrdX_deacylase"/>
    <property type="match status" value="1"/>
</dbReference>
<name>K1YH85_9BACT</name>
<dbReference type="InterPro" id="IPR040285">
    <property type="entry name" value="ProX/PRXD1"/>
</dbReference>
<dbReference type="SUPFAM" id="SSF55826">
    <property type="entry name" value="YbaK/ProRS associated domain"/>
    <property type="match status" value="1"/>
</dbReference>
<dbReference type="PANTHER" id="PTHR31423:SF3">
    <property type="entry name" value="PROLYL-TRNA SYNTHETASE ASSOCIATED DOMAIN-CONTAINING PROTEIN 1-RELATED"/>
    <property type="match status" value="1"/>
</dbReference>
<dbReference type="GO" id="GO:0002161">
    <property type="term" value="F:aminoacyl-tRNA deacylase activity"/>
    <property type="evidence" value="ECO:0007669"/>
    <property type="project" value="InterPro"/>
</dbReference>
<dbReference type="InterPro" id="IPR007214">
    <property type="entry name" value="YbaK/aa-tRNA-synth-assoc-dom"/>
</dbReference>
<dbReference type="InterPro" id="IPR036754">
    <property type="entry name" value="YbaK/aa-tRNA-synt-asso_dom_sf"/>
</dbReference>
<reference evidence="3" key="1">
    <citation type="journal article" date="2012" name="Science">
        <title>Fermentation, hydrogen, and sulfur metabolism in multiple uncultivated bacterial phyla.</title>
        <authorList>
            <person name="Wrighton K.C."/>
            <person name="Thomas B.C."/>
            <person name="Sharon I."/>
            <person name="Miller C.S."/>
            <person name="Castelle C.J."/>
            <person name="VerBerkmoes N.C."/>
            <person name="Wilkins M.J."/>
            <person name="Hettich R.L."/>
            <person name="Lipton M.S."/>
            <person name="Williams K.H."/>
            <person name="Long P.E."/>
            <person name="Banfield J.F."/>
        </authorList>
    </citation>
    <scope>NUCLEOTIDE SEQUENCE [LARGE SCALE GENOMIC DNA]</scope>
</reference>
<protein>
    <recommendedName>
        <fullName evidence="2">YbaK/aminoacyl-tRNA synthetase-associated domain-containing protein</fullName>
    </recommendedName>
</protein>
<comment type="similarity">
    <text evidence="1">Belongs to the PRORSD1 family.</text>
</comment>
<dbReference type="Pfam" id="PF04073">
    <property type="entry name" value="tRNA_edit"/>
    <property type="match status" value="1"/>
</dbReference>
<dbReference type="EMBL" id="AMFJ01036174">
    <property type="protein sequence ID" value="EKD24704.1"/>
    <property type="molecule type" value="Genomic_DNA"/>
</dbReference>
<comment type="caution">
    <text evidence="3">The sequence shown here is derived from an EMBL/GenBank/DDBJ whole genome shotgun (WGS) entry which is preliminary data.</text>
</comment>
<proteinExistence type="inferred from homology"/>
<feature type="domain" description="YbaK/aminoacyl-tRNA synthetase-associated" evidence="2">
    <location>
        <begin position="20"/>
        <end position="141"/>
    </location>
</feature>
<evidence type="ECO:0000313" key="3">
    <source>
        <dbReference type="EMBL" id="EKD24704.1"/>
    </source>
</evidence>
<organism evidence="3">
    <name type="scientific">uncultured bacterium</name>
    <name type="common">gcode 4</name>
    <dbReference type="NCBI Taxonomy" id="1234023"/>
    <lineage>
        <taxon>Bacteria</taxon>
        <taxon>environmental samples</taxon>
    </lineage>
</organism>
<evidence type="ECO:0000256" key="1">
    <source>
        <dbReference type="ARBA" id="ARBA00010201"/>
    </source>
</evidence>
<sequence length="161" mass="18577">MNPVEQFLQSHNITYTPYSHPAVFTCEQAEHFHELVPGMIGKNLFLIDRKSERIFLVVLPIYKRADLKFLAKEFGVAKLSFGSPELLLQKMWLEPGSVSPFGLINNKDHDIEFYIDAEIYNAELVNFHPNINTASLSLSRDMFHKYLEVIPYETHIVHLAS</sequence>